<dbReference type="AlphaFoldDB" id="A0AAJ8E3C8"/>
<evidence type="ECO:0000313" key="1">
    <source>
        <dbReference type="RefSeq" id="XP_059605898.1"/>
    </source>
</evidence>
<reference evidence="1" key="2">
    <citation type="submission" date="2025-08" db="UniProtKB">
        <authorList>
            <consortium name="RefSeq"/>
        </authorList>
    </citation>
    <scope>IDENTIFICATION</scope>
</reference>
<dbReference type="InterPro" id="IPR013893">
    <property type="entry name" value="RNase_P_Rpp40"/>
</dbReference>
<reference evidence="1" key="1">
    <citation type="submission" date="2025-02" db="EMBL/GenBank/DDBJ databases">
        <authorList>
            <consortium name="NCBI Genome Project"/>
        </authorList>
    </citation>
    <scope>NUCLEOTIDE SEQUENCE</scope>
</reference>
<dbReference type="RefSeq" id="XP_059605898.1">
    <property type="nucleotide sequence ID" value="XM_059749353.1"/>
</dbReference>
<dbReference type="Pfam" id="PF08584">
    <property type="entry name" value="Ribonuc_P_40"/>
    <property type="match status" value="1"/>
</dbReference>
<gene>
    <name evidence="1" type="ORF">An01g07470</name>
</gene>
<name>A0AAJ8E3C8_ASPNG</name>
<accession>A0AAJ8E3C8</accession>
<sequence>MLDFEDDASKREKCYTTIGQLPAFIDPKQPPTKRSPCSAILGHPFVHTALILWLCCDSSSSYVEVILPKDIFSHVQPQLQKLRYARVFMSLSSLLEGEFFNTYIKTGNYCVFHSSSPPGWGAKADIVANIHGIGNILMISEGRSGSDSVFTLKDGPLGILKLELSKEIFERTGLTGKPVRSGGRKHAKERFIVEINLRLPSMLHGKKGFERIVWAFKNVLNQSVAWLFFDLTTSSGGVSEDDPSLKGNQPQIINCQPIFTEHSNILVPPLPGAEITDESRGAAELEDHCNELSEWLAMVSLESPRVSAHDDVDPYLCRYSVPDLDNAKSTSLVSLKWQGLVPSRWIIELLVALLKETAPKSLAPYAWFALSASALGREAVEARDGYTVMVLPAHVPKQDVLGVQADSPSKGNGRHFICWEYVGASIL</sequence>
<dbReference type="GeneID" id="4977452"/>
<dbReference type="KEGG" id="ang:An01g07470"/>
<dbReference type="PANTHER" id="PTHR15396">
    <property type="entry name" value="RIBONUCLEASE P PROTEIN SUBUNIT P40"/>
    <property type="match status" value="1"/>
</dbReference>
<dbReference type="PANTHER" id="PTHR15396:SF1">
    <property type="entry name" value="RIBONUCLEASE P PROTEIN SUBUNIT P40"/>
    <property type="match status" value="1"/>
</dbReference>
<organism evidence="1">
    <name type="scientific">Aspergillus niger</name>
    <dbReference type="NCBI Taxonomy" id="5061"/>
    <lineage>
        <taxon>Eukaryota</taxon>
        <taxon>Fungi</taxon>
        <taxon>Dikarya</taxon>
        <taxon>Ascomycota</taxon>
        <taxon>Pezizomycotina</taxon>
        <taxon>Eurotiomycetes</taxon>
        <taxon>Eurotiomycetidae</taxon>
        <taxon>Eurotiales</taxon>
        <taxon>Aspergillaceae</taxon>
        <taxon>Aspergillus</taxon>
        <taxon>Aspergillus subgen. Circumdati</taxon>
    </lineage>
</organism>
<protein>
    <submittedName>
        <fullName evidence="1">Uncharacterized protein</fullName>
    </submittedName>
</protein>
<proteinExistence type="predicted"/>